<dbReference type="EC" id="2.7.13.3" evidence="3"/>
<keyword evidence="8" id="KW-0067">ATP-binding</keyword>
<keyword evidence="5" id="KW-0808">Transferase</keyword>
<dbReference type="PANTHER" id="PTHR43065:SF10">
    <property type="entry name" value="PEROXIDE STRESS-ACTIVATED HISTIDINE KINASE MAK3"/>
    <property type="match status" value="1"/>
</dbReference>
<evidence type="ECO:0000256" key="2">
    <source>
        <dbReference type="ARBA" id="ARBA00004370"/>
    </source>
</evidence>
<keyword evidence="10" id="KW-1133">Transmembrane helix</keyword>
<dbReference type="InterPro" id="IPR003660">
    <property type="entry name" value="HAMP_dom"/>
</dbReference>
<dbReference type="GO" id="GO:0005524">
    <property type="term" value="F:ATP binding"/>
    <property type="evidence" value="ECO:0007669"/>
    <property type="project" value="UniProtKB-KW"/>
</dbReference>
<evidence type="ECO:0000256" key="10">
    <source>
        <dbReference type="SAM" id="Phobius"/>
    </source>
</evidence>
<dbReference type="Pfam" id="PF02518">
    <property type="entry name" value="HATPase_c"/>
    <property type="match status" value="1"/>
</dbReference>
<reference evidence="13" key="1">
    <citation type="journal article" date="2020" name="mSystems">
        <title>Genome- and Community-Level Interaction Insights into Carbon Utilization and Element Cycling Functions of Hydrothermarchaeota in Hydrothermal Sediment.</title>
        <authorList>
            <person name="Zhou Z."/>
            <person name="Liu Y."/>
            <person name="Xu W."/>
            <person name="Pan J."/>
            <person name="Luo Z.H."/>
            <person name="Li M."/>
        </authorList>
    </citation>
    <scope>NUCLEOTIDE SEQUENCE [LARGE SCALE GENOMIC DNA]</scope>
    <source>
        <strain evidence="13">HyVt-19</strain>
    </source>
</reference>
<dbReference type="InterPro" id="IPR036097">
    <property type="entry name" value="HisK_dim/P_sf"/>
</dbReference>
<keyword evidence="10" id="KW-0472">Membrane</keyword>
<evidence type="ECO:0000256" key="3">
    <source>
        <dbReference type="ARBA" id="ARBA00012438"/>
    </source>
</evidence>
<dbReference type="AlphaFoldDB" id="A0A7C0WV91"/>
<dbReference type="PRINTS" id="PR00344">
    <property type="entry name" value="BCTRLSENSOR"/>
</dbReference>
<dbReference type="PROSITE" id="PS50885">
    <property type="entry name" value="HAMP"/>
    <property type="match status" value="1"/>
</dbReference>
<keyword evidence="7 13" id="KW-0418">Kinase</keyword>
<evidence type="ECO:0000256" key="8">
    <source>
        <dbReference type="ARBA" id="ARBA00022840"/>
    </source>
</evidence>
<comment type="subcellular location">
    <subcellularLocation>
        <location evidence="2">Membrane</location>
    </subcellularLocation>
</comment>
<dbReference type="SUPFAM" id="SSF47384">
    <property type="entry name" value="Homodimeric domain of signal transducing histidine kinase"/>
    <property type="match status" value="1"/>
</dbReference>
<dbReference type="Pfam" id="PF00512">
    <property type="entry name" value="HisKA"/>
    <property type="match status" value="1"/>
</dbReference>
<dbReference type="InterPro" id="IPR036890">
    <property type="entry name" value="HATPase_C_sf"/>
</dbReference>
<dbReference type="CDD" id="cd00082">
    <property type="entry name" value="HisKA"/>
    <property type="match status" value="1"/>
</dbReference>
<dbReference type="InterPro" id="IPR003594">
    <property type="entry name" value="HATPase_dom"/>
</dbReference>
<dbReference type="EMBL" id="DQZW01000234">
    <property type="protein sequence ID" value="HDL90230.1"/>
    <property type="molecule type" value="Genomic_DNA"/>
</dbReference>
<keyword evidence="9" id="KW-0902">Two-component regulatory system</keyword>
<dbReference type="SMART" id="SM00387">
    <property type="entry name" value="HATPase_c"/>
    <property type="match status" value="1"/>
</dbReference>
<comment type="catalytic activity">
    <reaction evidence="1">
        <text>ATP + protein L-histidine = ADP + protein N-phospho-L-histidine.</text>
        <dbReference type="EC" id="2.7.13.3"/>
    </reaction>
</comment>
<accession>A0A7C0WV91</accession>
<protein>
    <recommendedName>
        <fullName evidence="3">histidine kinase</fullName>
        <ecNumber evidence="3">2.7.13.3</ecNumber>
    </recommendedName>
</protein>
<evidence type="ECO:0000256" key="5">
    <source>
        <dbReference type="ARBA" id="ARBA00022679"/>
    </source>
</evidence>
<dbReference type="SUPFAM" id="SSF158472">
    <property type="entry name" value="HAMP domain-like"/>
    <property type="match status" value="1"/>
</dbReference>
<proteinExistence type="predicted"/>
<dbReference type="Proteomes" id="UP000886355">
    <property type="component" value="Unassembled WGS sequence"/>
</dbReference>
<dbReference type="CDD" id="cd06225">
    <property type="entry name" value="HAMP"/>
    <property type="match status" value="1"/>
</dbReference>
<dbReference type="SMART" id="SM00388">
    <property type="entry name" value="HisKA"/>
    <property type="match status" value="1"/>
</dbReference>
<keyword evidence="4" id="KW-0597">Phosphoprotein</keyword>
<keyword evidence="10" id="KW-0812">Transmembrane</keyword>
<evidence type="ECO:0000256" key="9">
    <source>
        <dbReference type="ARBA" id="ARBA00023012"/>
    </source>
</evidence>
<sequence length="482" mass="54612">MARTIRAKILAITVVSLLFTCMVSLIYVWQIMNLSRMLFNAQRFEDLLNDILEVRRYEKNFLLYGDPKNLTESLVYLKDTRITIKTLAKDIDRVMGKGTYVKFANLLEKYSFIVDNSLKNKSITSEDAEKLRTYGKKLVDIANSLVSRKRKLIRKTFGHTAAVPFVFLGVFVIVATLMVQLVFQRLLKPLKVIEDTIERVGRGDFSPIPGEWSEEDEISRLIRAFNSMAHELQVNQEALIQSRKIAAIGTFTAGIAHELNNPLNNICLCADTLIEEYADELSPEVRELVFDIIQQAERAADIVKNLLDFSRTDRLVLSCLDLREVIQKTYRLVKNQIMLAGIRFEMDIPDDLPKVLGHFRSLQQIFLNLFLNAIQAIESHGSITVRAVEDSNEFIRVDVIDTGKGIKPEDLKHIFTPFYTTKGVGRGTGLGLSVTYSLVKKHGGHIEVESEIGRGSKFSVYLRRCKPELCENGERSVNSGSG</sequence>
<dbReference type="PROSITE" id="PS50109">
    <property type="entry name" value="HIS_KIN"/>
    <property type="match status" value="1"/>
</dbReference>
<evidence type="ECO:0000259" key="11">
    <source>
        <dbReference type="PROSITE" id="PS50109"/>
    </source>
</evidence>
<evidence type="ECO:0000256" key="4">
    <source>
        <dbReference type="ARBA" id="ARBA00022553"/>
    </source>
</evidence>
<dbReference type="InterPro" id="IPR004358">
    <property type="entry name" value="Sig_transdc_His_kin-like_C"/>
</dbReference>
<dbReference type="Pfam" id="PF00672">
    <property type="entry name" value="HAMP"/>
    <property type="match status" value="1"/>
</dbReference>
<evidence type="ECO:0000313" key="13">
    <source>
        <dbReference type="EMBL" id="HDL90230.1"/>
    </source>
</evidence>
<evidence type="ECO:0000259" key="12">
    <source>
        <dbReference type="PROSITE" id="PS50885"/>
    </source>
</evidence>
<feature type="transmembrane region" description="Helical" evidence="10">
    <location>
        <begin position="6"/>
        <end position="29"/>
    </location>
</feature>
<dbReference type="GO" id="GO:0000155">
    <property type="term" value="F:phosphorelay sensor kinase activity"/>
    <property type="evidence" value="ECO:0007669"/>
    <property type="project" value="InterPro"/>
</dbReference>
<name>A0A7C0WV91_9BACT</name>
<gene>
    <name evidence="13" type="ORF">ENG14_04945</name>
</gene>
<dbReference type="InterPro" id="IPR005467">
    <property type="entry name" value="His_kinase_dom"/>
</dbReference>
<dbReference type="PANTHER" id="PTHR43065">
    <property type="entry name" value="SENSOR HISTIDINE KINASE"/>
    <property type="match status" value="1"/>
</dbReference>
<comment type="caution">
    <text evidence="13">The sequence shown here is derived from an EMBL/GenBank/DDBJ whole genome shotgun (WGS) entry which is preliminary data.</text>
</comment>
<dbReference type="Gene3D" id="3.30.565.10">
    <property type="entry name" value="Histidine kinase-like ATPase, C-terminal domain"/>
    <property type="match status" value="1"/>
</dbReference>
<dbReference type="SMART" id="SM00304">
    <property type="entry name" value="HAMP"/>
    <property type="match status" value="1"/>
</dbReference>
<feature type="domain" description="Histidine kinase" evidence="11">
    <location>
        <begin position="254"/>
        <end position="466"/>
    </location>
</feature>
<dbReference type="Gene3D" id="6.10.340.10">
    <property type="match status" value="1"/>
</dbReference>
<dbReference type="Gene3D" id="1.10.287.130">
    <property type="match status" value="1"/>
</dbReference>
<evidence type="ECO:0000256" key="6">
    <source>
        <dbReference type="ARBA" id="ARBA00022741"/>
    </source>
</evidence>
<feature type="domain" description="HAMP" evidence="12">
    <location>
        <begin position="184"/>
        <end position="237"/>
    </location>
</feature>
<feature type="transmembrane region" description="Helical" evidence="10">
    <location>
        <begin position="157"/>
        <end position="183"/>
    </location>
</feature>
<dbReference type="SUPFAM" id="SSF55874">
    <property type="entry name" value="ATPase domain of HSP90 chaperone/DNA topoisomerase II/histidine kinase"/>
    <property type="match status" value="1"/>
</dbReference>
<evidence type="ECO:0000256" key="1">
    <source>
        <dbReference type="ARBA" id="ARBA00000085"/>
    </source>
</evidence>
<dbReference type="InterPro" id="IPR003661">
    <property type="entry name" value="HisK_dim/P_dom"/>
</dbReference>
<dbReference type="GO" id="GO:0016020">
    <property type="term" value="C:membrane"/>
    <property type="evidence" value="ECO:0007669"/>
    <property type="project" value="UniProtKB-SubCell"/>
</dbReference>
<organism evidence="13">
    <name type="scientific">Thermodesulforhabdus norvegica</name>
    <dbReference type="NCBI Taxonomy" id="39841"/>
    <lineage>
        <taxon>Bacteria</taxon>
        <taxon>Pseudomonadati</taxon>
        <taxon>Thermodesulfobacteriota</taxon>
        <taxon>Syntrophobacteria</taxon>
        <taxon>Syntrophobacterales</taxon>
        <taxon>Thermodesulforhabdaceae</taxon>
        <taxon>Thermodesulforhabdus</taxon>
    </lineage>
</organism>
<evidence type="ECO:0000256" key="7">
    <source>
        <dbReference type="ARBA" id="ARBA00022777"/>
    </source>
</evidence>
<keyword evidence="6" id="KW-0547">Nucleotide-binding</keyword>